<reference evidence="6" key="1">
    <citation type="journal article" date="2019" name="Int. J. Syst. Evol. Microbiol.">
        <title>The Global Catalogue of Microorganisms (GCM) 10K type strain sequencing project: providing services to taxonomists for standard genome sequencing and annotation.</title>
        <authorList>
            <consortium name="The Broad Institute Genomics Platform"/>
            <consortium name="The Broad Institute Genome Sequencing Center for Infectious Disease"/>
            <person name="Wu L."/>
            <person name="Ma J."/>
        </authorList>
    </citation>
    <scope>NUCLEOTIDE SEQUENCE [LARGE SCALE GENOMIC DNA]</scope>
    <source>
        <strain evidence="6">JCM 9687</strain>
    </source>
</reference>
<dbReference type="InterPro" id="IPR001173">
    <property type="entry name" value="Glyco_trans_2-like"/>
</dbReference>
<dbReference type="EMBL" id="BAAAYK010000038">
    <property type="protein sequence ID" value="GAA3358085.1"/>
    <property type="molecule type" value="Genomic_DNA"/>
</dbReference>
<accession>A0ABP6RRG8</accession>
<keyword evidence="3" id="KW-0808">Transferase</keyword>
<dbReference type="Pfam" id="PF00535">
    <property type="entry name" value="Glycos_transf_2"/>
    <property type="match status" value="1"/>
</dbReference>
<comment type="caution">
    <text evidence="5">The sequence shown here is derived from an EMBL/GenBank/DDBJ whole genome shotgun (WGS) entry which is preliminary data.</text>
</comment>
<evidence type="ECO:0000313" key="5">
    <source>
        <dbReference type="EMBL" id="GAA3358085.1"/>
    </source>
</evidence>
<dbReference type="InterPro" id="IPR029044">
    <property type="entry name" value="Nucleotide-diphossugar_trans"/>
</dbReference>
<dbReference type="PANTHER" id="PTHR43685:SF5">
    <property type="entry name" value="GLYCOSYLTRANSFERASE EPSE-RELATED"/>
    <property type="match status" value="1"/>
</dbReference>
<evidence type="ECO:0000256" key="3">
    <source>
        <dbReference type="ARBA" id="ARBA00022679"/>
    </source>
</evidence>
<evidence type="ECO:0000259" key="4">
    <source>
        <dbReference type="Pfam" id="PF00535"/>
    </source>
</evidence>
<dbReference type="PANTHER" id="PTHR43685">
    <property type="entry name" value="GLYCOSYLTRANSFERASE"/>
    <property type="match status" value="1"/>
</dbReference>
<sequence>MSTATDTTIVIATRDRERELLRTLGAHARSHPRTPVVVVDNGSAVPLAPAVHREFPDVRVLTSPRNLGAVARNFGVRHAGTTYVAFSDDDSWWAPGALATAEDVLDAHPHLALVAATTLVGPEERPDPVVAEMARSPLRGAHPVPGPALLGFTACSAVVRREAFAAVGGFSPLLFFVGEEKLLSYDLAAAGWDLAFVASVVAHHHPSPHRQSSHRRDATERRNGVLISWLRRPLRTAAAESGRLLRDAVRDPVARAALPGALRRLPEALARRQRLPRRVEAAVRLLGH</sequence>
<dbReference type="SUPFAM" id="SSF53448">
    <property type="entry name" value="Nucleotide-diphospho-sugar transferases"/>
    <property type="match status" value="1"/>
</dbReference>
<dbReference type="Proteomes" id="UP001500483">
    <property type="component" value="Unassembled WGS sequence"/>
</dbReference>
<dbReference type="Gene3D" id="3.90.550.10">
    <property type="entry name" value="Spore Coat Polysaccharide Biosynthesis Protein SpsA, Chain A"/>
    <property type="match status" value="1"/>
</dbReference>
<comment type="similarity">
    <text evidence="1">Belongs to the glycosyltransferase 2 family.</text>
</comment>
<evidence type="ECO:0000313" key="6">
    <source>
        <dbReference type="Proteomes" id="UP001500483"/>
    </source>
</evidence>
<keyword evidence="6" id="KW-1185">Reference proteome</keyword>
<dbReference type="InterPro" id="IPR050834">
    <property type="entry name" value="Glycosyltransf_2"/>
</dbReference>
<evidence type="ECO:0000256" key="2">
    <source>
        <dbReference type="ARBA" id="ARBA00022676"/>
    </source>
</evidence>
<name>A0ABP6RRG8_9PSEU</name>
<protein>
    <submittedName>
        <fullName evidence="5">Glycosyltransferase</fullName>
    </submittedName>
</protein>
<evidence type="ECO:0000256" key="1">
    <source>
        <dbReference type="ARBA" id="ARBA00006739"/>
    </source>
</evidence>
<organism evidence="5 6">
    <name type="scientific">Saccharopolyspora gregorii</name>
    <dbReference type="NCBI Taxonomy" id="33914"/>
    <lineage>
        <taxon>Bacteria</taxon>
        <taxon>Bacillati</taxon>
        <taxon>Actinomycetota</taxon>
        <taxon>Actinomycetes</taxon>
        <taxon>Pseudonocardiales</taxon>
        <taxon>Pseudonocardiaceae</taxon>
        <taxon>Saccharopolyspora</taxon>
    </lineage>
</organism>
<dbReference type="RefSeq" id="WP_344927003.1">
    <property type="nucleotide sequence ID" value="NZ_BAAAYK010000038.1"/>
</dbReference>
<gene>
    <name evidence="5" type="ORF">GCM10020366_28770</name>
</gene>
<proteinExistence type="inferred from homology"/>
<keyword evidence="2" id="KW-0328">Glycosyltransferase</keyword>
<feature type="domain" description="Glycosyltransferase 2-like" evidence="4">
    <location>
        <begin position="8"/>
        <end position="166"/>
    </location>
</feature>